<dbReference type="CDD" id="cd02440">
    <property type="entry name" value="AdoMet_MTases"/>
    <property type="match status" value="1"/>
</dbReference>
<dbReference type="Gene3D" id="3.40.50.150">
    <property type="entry name" value="Vaccinia Virus protein VP39"/>
    <property type="match status" value="1"/>
</dbReference>
<proteinExistence type="predicted"/>
<evidence type="ECO:0000313" key="1">
    <source>
        <dbReference type="EMBL" id="KXG52192.1"/>
    </source>
</evidence>
<dbReference type="OrthoDB" id="417697at2759"/>
<organism evidence="1 2">
    <name type="scientific">Penicillium patulum</name>
    <name type="common">Penicillium griseofulvum</name>
    <dbReference type="NCBI Taxonomy" id="5078"/>
    <lineage>
        <taxon>Eukaryota</taxon>
        <taxon>Fungi</taxon>
        <taxon>Dikarya</taxon>
        <taxon>Ascomycota</taxon>
        <taxon>Pezizomycotina</taxon>
        <taxon>Eurotiomycetes</taxon>
        <taxon>Eurotiomycetidae</taxon>
        <taxon>Eurotiales</taxon>
        <taxon>Aspergillaceae</taxon>
        <taxon>Penicillium</taxon>
    </lineage>
</organism>
<dbReference type="EMBL" id="LHQR01000027">
    <property type="protein sequence ID" value="KXG52192.1"/>
    <property type="molecule type" value="Genomic_DNA"/>
</dbReference>
<dbReference type="InterPro" id="IPR029063">
    <property type="entry name" value="SAM-dependent_MTases_sf"/>
</dbReference>
<accession>A0A135LTB3</accession>
<name>A0A135LTB3_PENPA</name>
<dbReference type="PANTHER" id="PTHR43591">
    <property type="entry name" value="METHYLTRANSFERASE"/>
    <property type="match status" value="1"/>
</dbReference>
<keyword evidence="2" id="KW-1185">Reference proteome</keyword>
<dbReference type="STRING" id="5078.A0A135LTB3"/>
<dbReference type="GeneID" id="63711490"/>
<dbReference type="Proteomes" id="UP000070168">
    <property type="component" value="Unassembled WGS sequence"/>
</dbReference>
<dbReference type="Pfam" id="PF13489">
    <property type="entry name" value="Methyltransf_23"/>
    <property type="match status" value="1"/>
</dbReference>
<dbReference type="SUPFAM" id="SSF53335">
    <property type="entry name" value="S-adenosyl-L-methionine-dependent methyltransferases"/>
    <property type="match status" value="1"/>
</dbReference>
<gene>
    <name evidence="1" type="ORF">PGRI_084760</name>
</gene>
<dbReference type="OMA" id="SNGRHDW"/>
<comment type="caution">
    <text evidence="1">The sequence shown here is derived from an EMBL/GenBank/DDBJ whole genome shotgun (WGS) entry which is preliminary data.</text>
</comment>
<dbReference type="RefSeq" id="XP_040650728.1">
    <property type="nucleotide sequence ID" value="XM_040796190.1"/>
</dbReference>
<evidence type="ECO:0008006" key="3">
    <source>
        <dbReference type="Google" id="ProtNLM"/>
    </source>
</evidence>
<dbReference type="AlphaFoldDB" id="A0A135LTB3"/>
<sequence length="279" mass="31234">MSSTIESGFHLADSKGYMLGRGHAAACRLNLQFYLWKDSLKFNIHPSVEIPPNPVIADVGTGTAIWLLDVAKSIPTATLDGYDIDLSNTPPAHWLPKSLTLHKWDLFDPVPEHLVGTYDIVHLRLLILVVENSDPVPVIRNAARLLKPGGYIQWDDLNYPDTHVLKVDPALETPAFDRLLQFVYSNGRHDWVLNLPTLLEQNGFESPQLDHFRDRMELATANGEQHLLTMEEFAQSLEKESVVDAENIRALVKELAVEATHGVALSMPRVVVAARKLKE</sequence>
<dbReference type="PANTHER" id="PTHR43591:SF96">
    <property type="entry name" value="PUTATIVE-RELATED"/>
    <property type="match status" value="1"/>
</dbReference>
<protein>
    <recommendedName>
        <fullName evidence="3">Methyltransferase domain-containing protein</fullName>
    </recommendedName>
</protein>
<reference evidence="1 2" key="1">
    <citation type="journal article" date="2016" name="BMC Genomics">
        <title>Genome sequencing and secondary metabolism of the postharvest pathogen Penicillium griseofulvum.</title>
        <authorList>
            <person name="Banani H."/>
            <person name="Marcet-Houben M."/>
            <person name="Ballester A.R."/>
            <person name="Abbruscato P."/>
            <person name="Gonzalez-Candelas L."/>
            <person name="Gabaldon T."/>
            <person name="Spadaro D."/>
        </authorList>
    </citation>
    <scope>NUCLEOTIDE SEQUENCE [LARGE SCALE GENOMIC DNA]</scope>
    <source>
        <strain evidence="1 2">PG3</strain>
    </source>
</reference>
<evidence type="ECO:0000313" key="2">
    <source>
        <dbReference type="Proteomes" id="UP000070168"/>
    </source>
</evidence>